<comment type="caution">
    <text evidence="2">The sequence shown here is derived from an EMBL/GenBank/DDBJ whole genome shotgun (WGS) entry which is preliminary data.</text>
</comment>
<feature type="signal peptide" evidence="1">
    <location>
        <begin position="1"/>
        <end position="22"/>
    </location>
</feature>
<dbReference type="AlphaFoldDB" id="A0A9J5WY45"/>
<protein>
    <submittedName>
        <fullName evidence="2">Uncharacterized protein</fullName>
    </submittedName>
</protein>
<feature type="non-terminal residue" evidence="2">
    <location>
        <position position="153"/>
    </location>
</feature>
<sequence length="153" mass="17057">MFNKLALTLHCLSLLPSNGIRSESIKCIGVYNSLVIMPTHQSGSYSINVVPALTPEAPAFFNPFFLIIKLAPMNKLEDKARTNPLILSDDMPLYTSFQLCVSIPSTNHKKKNPKPYSSLFHIYTSFNIHLKKNASSQVKAASTEIPGSRKYKQ</sequence>
<name>A0A9J5WY45_SOLCO</name>
<dbReference type="EMBL" id="JACXVP010000010">
    <property type="protein sequence ID" value="KAG5580793.1"/>
    <property type="molecule type" value="Genomic_DNA"/>
</dbReference>
<evidence type="ECO:0000313" key="2">
    <source>
        <dbReference type="EMBL" id="KAG5580793.1"/>
    </source>
</evidence>
<proteinExistence type="predicted"/>
<accession>A0A9J5WY45</accession>
<evidence type="ECO:0000256" key="1">
    <source>
        <dbReference type="SAM" id="SignalP"/>
    </source>
</evidence>
<dbReference type="OrthoDB" id="10541332at2759"/>
<dbReference type="Proteomes" id="UP000824120">
    <property type="component" value="Chromosome 10"/>
</dbReference>
<reference evidence="2 3" key="1">
    <citation type="submission" date="2020-09" db="EMBL/GenBank/DDBJ databases">
        <title>De no assembly of potato wild relative species, Solanum commersonii.</title>
        <authorList>
            <person name="Cho K."/>
        </authorList>
    </citation>
    <scope>NUCLEOTIDE SEQUENCE [LARGE SCALE GENOMIC DNA]</scope>
    <source>
        <strain evidence="2">LZ3.2</strain>
        <tissue evidence="2">Leaf</tissue>
    </source>
</reference>
<gene>
    <name evidence="2" type="ORF">H5410_051420</name>
</gene>
<feature type="chain" id="PRO_5039911362" evidence="1">
    <location>
        <begin position="23"/>
        <end position="153"/>
    </location>
</feature>
<keyword evidence="3" id="KW-1185">Reference proteome</keyword>
<organism evidence="2 3">
    <name type="scientific">Solanum commersonii</name>
    <name type="common">Commerson's wild potato</name>
    <name type="synonym">Commerson's nightshade</name>
    <dbReference type="NCBI Taxonomy" id="4109"/>
    <lineage>
        <taxon>Eukaryota</taxon>
        <taxon>Viridiplantae</taxon>
        <taxon>Streptophyta</taxon>
        <taxon>Embryophyta</taxon>
        <taxon>Tracheophyta</taxon>
        <taxon>Spermatophyta</taxon>
        <taxon>Magnoliopsida</taxon>
        <taxon>eudicotyledons</taxon>
        <taxon>Gunneridae</taxon>
        <taxon>Pentapetalae</taxon>
        <taxon>asterids</taxon>
        <taxon>lamiids</taxon>
        <taxon>Solanales</taxon>
        <taxon>Solanaceae</taxon>
        <taxon>Solanoideae</taxon>
        <taxon>Solaneae</taxon>
        <taxon>Solanum</taxon>
    </lineage>
</organism>
<keyword evidence="1" id="KW-0732">Signal</keyword>
<evidence type="ECO:0000313" key="3">
    <source>
        <dbReference type="Proteomes" id="UP000824120"/>
    </source>
</evidence>